<dbReference type="STRING" id="1305675.BFG57_05060"/>
<dbReference type="GO" id="GO:0005829">
    <property type="term" value="C:cytosol"/>
    <property type="evidence" value="ECO:0007669"/>
    <property type="project" value="TreeGrafter"/>
</dbReference>
<feature type="domain" description="tRNA-guanine(15) transglycosylase-like" evidence="8">
    <location>
        <begin position="15"/>
        <end position="369"/>
    </location>
</feature>
<dbReference type="Pfam" id="PF01702">
    <property type="entry name" value="TGT"/>
    <property type="match status" value="1"/>
</dbReference>
<feature type="binding site" evidence="7">
    <location>
        <position position="148"/>
    </location>
    <ligand>
        <name>substrate</name>
    </ligand>
</feature>
<dbReference type="OrthoDB" id="9805417at2"/>
<feature type="binding site" evidence="7">
    <location>
        <position position="306"/>
    </location>
    <ligand>
        <name>Zn(2+)</name>
        <dbReference type="ChEBI" id="CHEBI:29105"/>
    </ligand>
</feature>
<feature type="active site" description="Proton acceptor" evidence="7">
    <location>
        <position position="94"/>
    </location>
</feature>
<dbReference type="InterPro" id="IPR050076">
    <property type="entry name" value="ArchSynthase1/Queuine_TRR"/>
</dbReference>
<comment type="similarity">
    <text evidence="7">Belongs to the queuine tRNA-ribosyltransferase family.</text>
</comment>
<feature type="active site" description="Nucleophile" evidence="7">
    <location>
        <position position="268"/>
    </location>
</feature>
<dbReference type="NCBIfam" id="TIGR00430">
    <property type="entry name" value="Q_tRNA_tgt"/>
    <property type="match status" value="1"/>
</dbReference>
<keyword evidence="4 7" id="KW-0671">Queuosine biosynthesis</keyword>
<feature type="binding site" evidence="7">
    <location>
        <begin position="94"/>
        <end position="98"/>
    </location>
    <ligand>
        <name>substrate</name>
    </ligand>
</feature>
<evidence type="ECO:0000256" key="3">
    <source>
        <dbReference type="ARBA" id="ARBA00022694"/>
    </source>
</evidence>
<dbReference type="InterPro" id="IPR036511">
    <property type="entry name" value="TGT-like_sf"/>
</dbReference>
<feature type="binding site" evidence="7">
    <location>
        <position position="308"/>
    </location>
    <ligand>
        <name>Zn(2+)</name>
        <dbReference type="ChEBI" id="CHEBI:29105"/>
    </ligand>
</feature>
<comment type="subunit">
    <text evidence="7">Homodimer. Within each dimer, one monomer is responsible for RNA recognition and catalysis, while the other monomer binds to the replacement base PreQ1.</text>
</comment>
<evidence type="ECO:0000313" key="10">
    <source>
        <dbReference type="Proteomes" id="UP000095209"/>
    </source>
</evidence>
<comment type="pathway">
    <text evidence="7">tRNA modification; tRNA-queuosine biosynthesis.</text>
</comment>
<dbReference type="HAMAP" id="MF_00168">
    <property type="entry name" value="Q_tRNA_Tgt"/>
    <property type="match status" value="1"/>
</dbReference>
<evidence type="ECO:0000256" key="5">
    <source>
        <dbReference type="ARBA" id="ARBA00022833"/>
    </source>
</evidence>
<evidence type="ECO:0000256" key="7">
    <source>
        <dbReference type="HAMAP-Rule" id="MF_00168"/>
    </source>
</evidence>
<feature type="binding site" evidence="7">
    <location>
        <position position="311"/>
    </location>
    <ligand>
        <name>Zn(2+)</name>
        <dbReference type="ChEBI" id="CHEBI:29105"/>
    </ligand>
</feature>
<dbReference type="NCBIfam" id="TIGR00449">
    <property type="entry name" value="tgt_general"/>
    <property type="match status" value="1"/>
</dbReference>
<dbReference type="SUPFAM" id="SSF51713">
    <property type="entry name" value="tRNA-guanine transglycosylase"/>
    <property type="match status" value="1"/>
</dbReference>
<keyword evidence="5 7" id="KW-0862">Zinc</keyword>
<evidence type="ECO:0000256" key="4">
    <source>
        <dbReference type="ARBA" id="ARBA00022785"/>
    </source>
</evidence>
<dbReference type="Proteomes" id="UP000095209">
    <property type="component" value="Unassembled WGS sequence"/>
</dbReference>
<proteinExistence type="inferred from homology"/>
<dbReference type="PANTHER" id="PTHR46499:SF1">
    <property type="entry name" value="QUEUINE TRNA-RIBOSYLTRANSFERASE"/>
    <property type="match status" value="1"/>
</dbReference>
<feature type="binding site" evidence="7">
    <location>
        <position position="337"/>
    </location>
    <ligand>
        <name>Zn(2+)</name>
        <dbReference type="ChEBI" id="CHEBI:29105"/>
    </ligand>
</feature>
<dbReference type="EMBL" id="MJEH01000061">
    <property type="protein sequence ID" value="OEH91486.1"/>
    <property type="molecule type" value="Genomic_DNA"/>
</dbReference>
<dbReference type="AlphaFoldDB" id="A0A1E5LBN6"/>
<comment type="caution">
    <text evidence="9">The sequence shown here is derived from an EMBL/GenBank/DDBJ whole genome shotgun (WGS) entry which is preliminary data.</text>
</comment>
<dbReference type="InterPro" id="IPR004803">
    <property type="entry name" value="TGT"/>
</dbReference>
<comment type="catalytic activity">
    <reaction evidence="6 7">
        <text>7-aminomethyl-7-carbaguanine + guanosine(34) in tRNA = 7-aminomethyl-7-carbaguanosine(34) in tRNA + guanine</text>
        <dbReference type="Rhea" id="RHEA:24104"/>
        <dbReference type="Rhea" id="RHEA-COMP:10341"/>
        <dbReference type="Rhea" id="RHEA-COMP:10342"/>
        <dbReference type="ChEBI" id="CHEBI:16235"/>
        <dbReference type="ChEBI" id="CHEBI:58703"/>
        <dbReference type="ChEBI" id="CHEBI:74269"/>
        <dbReference type="ChEBI" id="CHEBI:82833"/>
        <dbReference type="EC" id="2.4.2.29"/>
    </reaction>
</comment>
<accession>A0A1E5LBN6</accession>
<name>A0A1E5LBN6_9BACI</name>
<dbReference type="Gene3D" id="3.20.20.105">
    <property type="entry name" value="Queuine tRNA-ribosyltransferase-like"/>
    <property type="match status" value="1"/>
</dbReference>
<keyword evidence="2 7" id="KW-0808">Transferase</keyword>
<organism evidence="9 10">
    <name type="scientific">Bacillus solimangrovi</name>
    <dbReference type="NCBI Taxonomy" id="1305675"/>
    <lineage>
        <taxon>Bacteria</taxon>
        <taxon>Bacillati</taxon>
        <taxon>Bacillota</taxon>
        <taxon>Bacilli</taxon>
        <taxon>Bacillales</taxon>
        <taxon>Bacillaceae</taxon>
        <taxon>Bacillus</taxon>
    </lineage>
</organism>
<dbReference type="PANTHER" id="PTHR46499">
    <property type="entry name" value="QUEUINE TRNA-RIBOSYLTRANSFERASE"/>
    <property type="match status" value="1"/>
</dbReference>
<dbReference type="RefSeq" id="WP_069718494.1">
    <property type="nucleotide sequence ID" value="NZ_MJEH01000061.1"/>
</dbReference>
<dbReference type="UniPathway" id="UPA00392"/>
<keyword evidence="7" id="KW-0479">Metal-binding</keyword>
<gene>
    <name evidence="7" type="primary">tgt</name>
    <name evidence="9" type="ORF">BFG57_05060</name>
</gene>
<evidence type="ECO:0000256" key="6">
    <source>
        <dbReference type="ARBA" id="ARBA00050112"/>
    </source>
</evidence>
<dbReference type="FunFam" id="3.20.20.105:FF:000001">
    <property type="entry name" value="Queuine tRNA-ribosyltransferase"/>
    <property type="match status" value="1"/>
</dbReference>
<dbReference type="GO" id="GO:0008479">
    <property type="term" value="F:tRNA-guanosine(34) queuine transglycosylase activity"/>
    <property type="evidence" value="ECO:0007669"/>
    <property type="project" value="UniProtKB-UniRule"/>
</dbReference>
<protein>
    <recommendedName>
        <fullName evidence="7">Queuine tRNA-ribosyltransferase</fullName>
        <ecNumber evidence="7">2.4.2.29</ecNumber>
    </recommendedName>
    <alternativeName>
        <fullName evidence="7">Guanine insertion enzyme</fullName>
    </alternativeName>
    <alternativeName>
        <fullName evidence="7">tRNA-guanine transglycosylase</fullName>
    </alternativeName>
</protein>
<keyword evidence="10" id="KW-1185">Reference proteome</keyword>
<feature type="binding site" evidence="7">
    <location>
        <position position="191"/>
    </location>
    <ligand>
        <name>substrate</name>
    </ligand>
</feature>
<keyword evidence="3 7" id="KW-0819">tRNA processing</keyword>
<dbReference type="GO" id="GO:0008616">
    <property type="term" value="P:tRNA queuosine(34) biosynthetic process"/>
    <property type="evidence" value="ECO:0007669"/>
    <property type="project" value="UniProtKB-UniRule"/>
</dbReference>
<feature type="region of interest" description="RNA binding" evidence="7">
    <location>
        <begin position="249"/>
        <end position="255"/>
    </location>
</feature>
<feature type="region of interest" description="RNA binding; important for wobble base 34 recognition" evidence="7">
    <location>
        <begin position="273"/>
        <end position="277"/>
    </location>
</feature>
<dbReference type="EC" id="2.4.2.29" evidence="7"/>
<comment type="cofactor">
    <cofactor evidence="7">
        <name>Zn(2+)</name>
        <dbReference type="ChEBI" id="CHEBI:29105"/>
    </cofactor>
    <text evidence="7">Binds 1 zinc ion per subunit.</text>
</comment>
<comment type="function">
    <text evidence="7">Catalyzes the base-exchange of a guanine (G) residue with the queuine precursor 7-aminomethyl-7-deazaguanine (PreQ1) at position 34 (anticodon wobble position) in tRNAs with GU(N) anticodons (tRNA-Asp, -Asn, -His and -Tyr). Catalysis occurs through a double-displacement mechanism. The nucleophile active site attacks the C1' of nucleotide 34 to detach the guanine base from the RNA, forming a covalent enzyme-RNA intermediate. The proton acceptor active site deprotonates the incoming PreQ1, allowing a nucleophilic attack on the C1' of the ribose to form the product. After dissociation, two additional enzymatic reactions on the tRNA convert PreQ1 to queuine (Q), resulting in the hypermodified nucleoside queuosine (7-(((4,5-cis-dihydroxy-2-cyclopenten-1-yl)amino)methyl)-7-deazaguanosine).</text>
</comment>
<sequence>MTAIRYELIKTCKQTGARLGKVHTPHGSFDTPVFMPVGTLATVKTMSPGELEEMGANIILSNTYHLWLRPGEDIVKGAGGLHKFMNWNGSILTDSGGFQVFSLSDLRKIEEEGVHFRNHLSGEKLFLSPEKAMQIQNALGSDIMMAFDECPPYPAEYDYMKASVERTSRWAERCLTAHERPQDQGLFGIVQGGEYEDLRKLSARDLISLDFPGYAIGGLSVGEPKDVMNRVLEFTTPLLPSEKPRYLMGVGSPDSLIDGAIRGVDMFDCVLPTRIARNGTLMTSEGRLVVRNAKYARDYGPLDPNCDCHVCRNYSRAYIRHLVKCNETYGFRLTTYHNLYFLLKLMKQVREAILEDRLGDFRDEFFEQYGFNKPNAKNF</sequence>
<dbReference type="GO" id="GO:0046872">
    <property type="term" value="F:metal ion binding"/>
    <property type="evidence" value="ECO:0007669"/>
    <property type="project" value="UniProtKB-KW"/>
</dbReference>
<keyword evidence="1 7" id="KW-0328">Glycosyltransferase</keyword>
<evidence type="ECO:0000313" key="9">
    <source>
        <dbReference type="EMBL" id="OEH91486.1"/>
    </source>
</evidence>
<evidence type="ECO:0000256" key="1">
    <source>
        <dbReference type="ARBA" id="ARBA00022676"/>
    </source>
</evidence>
<reference evidence="9 10" key="1">
    <citation type="submission" date="2016-08" db="EMBL/GenBank/DDBJ databases">
        <title>Genome of Bacillus solimangrovi GH2-4.</title>
        <authorList>
            <person name="Lim S."/>
            <person name="Kim B.-C."/>
        </authorList>
    </citation>
    <scope>NUCLEOTIDE SEQUENCE [LARGE SCALE GENOMIC DNA]</scope>
    <source>
        <strain evidence="9 10">GH2-4</strain>
    </source>
</reference>
<evidence type="ECO:0000259" key="8">
    <source>
        <dbReference type="Pfam" id="PF01702"/>
    </source>
</evidence>
<dbReference type="InterPro" id="IPR002616">
    <property type="entry name" value="tRNA_ribo_trans-like"/>
</dbReference>
<evidence type="ECO:0000256" key="2">
    <source>
        <dbReference type="ARBA" id="ARBA00022679"/>
    </source>
</evidence>
<feature type="binding site" evidence="7">
    <location>
        <position position="218"/>
    </location>
    <ligand>
        <name>substrate</name>
    </ligand>
</feature>